<dbReference type="GO" id="GO:0004383">
    <property type="term" value="F:guanylate cyclase activity"/>
    <property type="evidence" value="ECO:0007669"/>
    <property type="project" value="TreeGrafter"/>
</dbReference>
<dbReference type="AlphaFoldDB" id="A0A6G0XQ54"/>
<keyword evidence="4" id="KW-1133">Transmembrane helix</keyword>
<reference evidence="8 9" key="1">
    <citation type="submission" date="2019-07" db="EMBL/GenBank/DDBJ databases">
        <title>Genomics analysis of Aphanomyces spp. identifies a new class of oomycete effector associated with host adaptation.</title>
        <authorList>
            <person name="Gaulin E."/>
        </authorList>
    </citation>
    <scope>NUCLEOTIDE SEQUENCE [LARGE SCALE GENOMIC DNA]</scope>
    <source>
        <strain evidence="8 9">ATCC 201684</strain>
    </source>
</reference>
<keyword evidence="6" id="KW-0456">Lyase</keyword>
<dbReference type="GO" id="GO:0004016">
    <property type="term" value="F:adenylate cyclase activity"/>
    <property type="evidence" value="ECO:0007669"/>
    <property type="project" value="TreeGrafter"/>
</dbReference>
<dbReference type="GO" id="GO:0007168">
    <property type="term" value="P:receptor guanylyl cyclase signaling pathway"/>
    <property type="evidence" value="ECO:0007669"/>
    <property type="project" value="TreeGrafter"/>
</dbReference>
<dbReference type="GO" id="GO:0035556">
    <property type="term" value="P:intracellular signal transduction"/>
    <property type="evidence" value="ECO:0007669"/>
    <property type="project" value="InterPro"/>
</dbReference>
<dbReference type="InterPro" id="IPR003018">
    <property type="entry name" value="GAF"/>
</dbReference>
<dbReference type="CDD" id="cd07302">
    <property type="entry name" value="CHD"/>
    <property type="match status" value="1"/>
</dbReference>
<evidence type="ECO:0000256" key="3">
    <source>
        <dbReference type="ARBA" id="ARBA00022741"/>
    </source>
</evidence>
<evidence type="ECO:0000256" key="6">
    <source>
        <dbReference type="ARBA" id="ARBA00023239"/>
    </source>
</evidence>
<dbReference type="InterPro" id="IPR050401">
    <property type="entry name" value="Cyclic_nucleotide_synthase"/>
</dbReference>
<name>A0A6G0XQ54_9STRA</name>
<evidence type="ECO:0000256" key="2">
    <source>
        <dbReference type="ARBA" id="ARBA00022692"/>
    </source>
</evidence>
<gene>
    <name evidence="8" type="ORF">Ae201684_002464</name>
</gene>
<evidence type="ECO:0000256" key="4">
    <source>
        <dbReference type="ARBA" id="ARBA00022989"/>
    </source>
</evidence>
<dbReference type="PROSITE" id="PS50125">
    <property type="entry name" value="GUANYLATE_CYCLASE_2"/>
    <property type="match status" value="1"/>
</dbReference>
<dbReference type="SMART" id="SM00044">
    <property type="entry name" value="CYCc"/>
    <property type="match status" value="1"/>
</dbReference>
<dbReference type="Pfam" id="PF01590">
    <property type="entry name" value="GAF"/>
    <property type="match status" value="1"/>
</dbReference>
<dbReference type="SUPFAM" id="SSF55781">
    <property type="entry name" value="GAF domain-like"/>
    <property type="match status" value="1"/>
</dbReference>
<evidence type="ECO:0000259" key="7">
    <source>
        <dbReference type="PROSITE" id="PS50125"/>
    </source>
</evidence>
<dbReference type="PANTHER" id="PTHR11920:SF335">
    <property type="entry name" value="GUANYLATE CYCLASE"/>
    <property type="match status" value="1"/>
</dbReference>
<dbReference type="Pfam" id="PF00211">
    <property type="entry name" value="Guanylate_cyc"/>
    <property type="match status" value="1"/>
</dbReference>
<dbReference type="VEuPathDB" id="FungiDB:AeMF1_013572"/>
<keyword evidence="5" id="KW-0472">Membrane</keyword>
<dbReference type="GO" id="GO:0000166">
    <property type="term" value="F:nucleotide binding"/>
    <property type="evidence" value="ECO:0007669"/>
    <property type="project" value="UniProtKB-KW"/>
</dbReference>
<comment type="caution">
    <text evidence="8">The sequence shown here is derived from an EMBL/GenBank/DDBJ whole genome shotgun (WGS) entry which is preliminary data.</text>
</comment>
<dbReference type="GO" id="GO:0001653">
    <property type="term" value="F:peptide receptor activity"/>
    <property type="evidence" value="ECO:0007669"/>
    <property type="project" value="TreeGrafter"/>
</dbReference>
<evidence type="ECO:0000256" key="1">
    <source>
        <dbReference type="ARBA" id="ARBA00004370"/>
    </source>
</evidence>
<feature type="domain" description="Guanylate cyclase" evidence="7">
    <location>
        <begin position="221"/>
        <end position="303"/>
    </location>
</feature>
<keyword evidence="2" id="KW-0812">Transmembrane</keyword>
<dbReference type="InterPro" id="IPR029016">
    <property type="entry name" value="GAF-like_dom_sf"/>
</dbReference>
<evidence type="ECO:0000313" key="9">
    <source>
        <dbReference type="Proteomes" id="UP000481153"/>
    </source>
</evidence>
<dbReference type="InterPro" id="IPR001054">
    <property type="entry name" value="A/G_cyclase"/>
</dbReference>
<dbReference type="InterPro" id="IPR029787">
    <property type="entry name" value="Nucleotide_cyclase"/>
</dbReference>
<proteinExistence type="predicted"/>
<dbReference type="SUPFAM" id="SSF55073">
    <property type="entry name" value="Nucleotide cyclase"/>
    <property type="match status" value="1"/>
</dbReference>
<comment type="subcellular location">
    <subcellularLocation>
        <location evidence="1">Membrane</location>
    </subcellularLocation>
</comment>
<dbReference type="EMBL" id="VJMJ01000026">
    <property type="protein sequence ID" value="KAF0742562.1"/>
    <property type="molecule type" value="Genomic_DNA"/>
</dbReference>
<evidence type="ECO:0000256" key="5">
    <source>
        <dbReference type="ARBA" id="ARBA00023136"/>
    </source>
</evidence>
<dbReference type="Gene3D" id="3.30.450.40">
    <property type="match status" value="1"/>
</dbReference>
<keyword evidence="9" id="KW-1185">Reference proteome</keyword>
<sequence length="404" mass="45370">MIRRQQEAIISYGVLNSCPEPTVQRLLALAALICSTPISCLYLVDWDAKRVYTRAVVGHEIHTVNISFDENSSNHTFCLRCIGGCKREDGGVSETPLIVNNTELHVDFRNNEYVREGLVKFYLGVPLLTPSGLPIGAFCIIDSKARTIPSKDIHALTLLARQVMGHFEYLREACILANRLAEREALRFRLRLVLGGMLPRHFATSIKRGLKPTTDFFDPVTVFFSDIVGFKKMCATTPPMTVLHMLDTLYTSMDRLVVKHGLFKVETIGDVFLCCGGMLKPQADHTLRIAKFAVDAIEAASKVPMDPNDLLKGHPRWNPHWSDCGKCRGHIPTTLLRVWRHCQHCRSNTNLKSCWADQYVTSFCVSVEDAMSSCAVERATFHVYQRQGGHDHVLLGLTLRECPS</sequence>
<organism evidence="8 9">
    <name type="scientific">Aphanomyces euteiches</name>
    <dbReference type="NCBI Taxonomy" id="100861"/>
    <lineage>
        <taxon>Eukaryota</taxon>
        <taxon>Sar</taxon>
        <taxon>Stramenopiles</taxon>
        <taxon>Oomycota</taxon>
        <taxon>Saprolegniomycetes</taxon>
        <taxon>Saprolegniales</taxon>
        <taxon>Verrucalvaceae</taxon>
        <taxon>Aphanomyces</taxon>
    </lineage>
</organism>
<dbReference type="Proteomes" id="UP000481153">
    <property type="component" value="Unassembled WGS sequence"/>
</dbReference>
<dbReference type="Gene3D" id="3.30.70.1230">
    <property type="entry name" value="Nucleotide cyclase"/>
    <property type="match status" value="1"/>
</dbReference>
<evidence type="ECO:0000313" key="8">
    <source>
        <dbReference type="EMBL" id="KAF0742562.1"/>
    </source>
</evidence>
<protein>
    <recommendedName>
        <fullName evidence="7">Guanylate cyclase domain-containing protein</fullName>
    </recommendedName>
</protein>
<dbReference type="PANTHER" id="PTHR11920">
    <property type="entry name" value="GUANYLYL CYCLASE"/>
    <property type="match status" value="1"/>
</dbReference>
<dbReference type="GO" id="GO:0005886">
    <property type="term" value="C:plasma membrane"/>
    <property type="evidence" value="ECO:0007669"/>
    <property type="project" value="TreeGrafter"/>
</dbReference>
<keyword evidence="3" id="KW-0547">Nucleotide-binding</keyword>
<accession>A0A6G0XQ54</accession>